<reference evidence="4 5" key="1">
    <citation type="submission" date="2020-06" db="EMBL/GenBank/DDBJ databases">
        <authorList>
            <person name="Chuat V."/>
        </authorList>
    </citation>
    <scope>NUCLEOTIDE SEQUENCE [LARGE SCALE GENOMIC DNA]</scope>
    <source>
        <strain evidence="4">STH_CIRM_1046</strain>
    </source>
</reference>
<evidence type="ECO:0000259" key="3">
    <source>
        <dbReference type="SMART" id="SM00278"/>
    </source>
</evidence>
<dbReference type="InterPro" id="IPR004509">
    <property type="entry name" value="Competence_ComEA_HhH"/>
</dbReference>
<dbReference type="Pfam" id="PF12836">
    <property type="entry name" value="HHH_3"/>
    <property type="match status" value="1"/>
</dbReference>
<evidence type="ECO:0000313" key="5">
    <source>
        <dbReference type="Proteomes" id="UP000509120"/>
    </source>
</evidence>
<keyword evidence="4" id="KW-0675">Receptor</keyword>
<dbReference type="AlphaFoldDB" id="A0AAU9H5B0"/>
<dbReference type="Pfam" id="PF10531">
    <property type="entry name" value="SLBB"/>
    <property type="match status" value="1"/>
</dbReference>
<keyword evidence="2" id="KW-0472">Membrane</keyword>
<dbReference type="SUPFAM" id="SSF47781">
    <property type="entry name" value="RuvA domain 2-like"/>
    <property type="match status" value="1"/>
</dbReference>
<dbReference type="InterPro" id="IPR019554">
    <property type="entry name" value="Soluble_ligand-bd"/>
</dbReference>
<evidence type="ECO:0000256" key="2">
    <source>
        <dbReference type="SAM" id="Phobius"/>
    </source>
</evidence>
<feature type="domain" description="Helix-hairpin-helix DNA-binding motif class 1" evidence="3">
    <location>
        <begin position="178"/>
        <end position="197"/>
    </location>
</feature>
<dbReference type="RefSeq" id="WP_014608614.1">
    <property type="nucleotide sequence ID" value="NZ_CAKMBF010000003.1"/>
</dbReference>
<organism evidence="4 5">
    <name type="scientific">Streptococcus thermophilus</name>
    <dbReference type="NCBI Taxonomy" id="1308"/>
    <lineage>
        <taxon>Bacteria</taxon>
        <taxon>Bacillati</taxon>
        <taxon>Bacillota</taxon>
        <taxon>Bacilli</taxon>
        <taxon>Lactobacillales</taxon>
        <taxon>Streptococcaceae</taxon>
        <taxon>Streptococcus</taxon>
    </lineage>
</organism>
<dbReference type="InterPro" id="IPR051675">
    <property type="entry name" value="Endo/Exo/Phosphatase_dom_1"/>
</dbReference>
<feature type="domain" description="Helix-hairpin-helix DNA-binding motif class 1" evidence="3">
    <location>
        <begin position="208"/>
        <end position="227"/>
    </location>
</feature>
<dbReference type="Gene3D" id="1.10.150.280">
    <property type="entry name" value="AF1531-like domain"/>
    <property type="match status" value="1"/>
</dbReference>
<evidence type="ECO:0000256" key="1">
    <source>
        <dbReference type="SAM" id="MobiDB-lite"/>
    </source>
</evidence>
<dbReference type="Gene3D" id="3.10.560.10">
    <property type="entry name" value="Outer membrane lipoprotein wza domain like"/>
    <property type="match status" value="1"/>
</dbReference>
<dbReference type="GO" id="GO:0015628">
    <property type="term" value="P:protein secretion by the type II secretion system"/>
    <property type="evidence" value="ECO:0007669"/>
    <property type="project" value="TreeGrafter"/>
</dbReference>
<dbReference type="NCBIfam" id="TIGR00426">
    <property type="entry name" value="competence protein ComEA helix-hairpin-helix repeat region"/>
    <property type="match status" value="1"/>
</dbReference>
<proteinExistence type="predicted"/>
<dbReference type="SMART" id="SM00278">
    <property type="entry name" value="HhH1"/>
    <property type="match status" value="2"/>
</dbReference>
<feature type="region of interest" description="Disordered" evidence="1">
    <location>
        <begin position="57"/>
        <end position="79"/>
    </location>
</feature>
<feature type="transmembrane region" description="Helical" evidence="2">
    <location>
        <begin position="12"/>
        <end position="32"/>
    </location>
</feature>
<dbReference type="GO" id="GO:0003677">
    <property type="term" value="F:DNA binding"/>
    <property type="evidence" value="ECO:0007669"/>
    <property type="project" value="InterPro"/>
</dbReference>
<keyword evidence="2" id="KW-1133">Transmembrane helix</keyword>
<sequence>MKEKILAYVKDNRLFVSVIAVLMVIFCFFLWMTCGAGNSMEAETSYTDVTALSTSSSKQSSQSLSEASSQSKTEGSEKVKSKVTVDVKGAVVNPGVYTLKEGARVTDVIQEAGGMTEDADAKSVNLAASLSDEEVIYVANKDENVSVLDQTSTGQVSDKGGQAVSKDGKINLNTATSEQLQTISGIGAKRTEDIIAYRESHGGFQSVDDLKNVSGIGDKTLDKIRESLYVA</sequence>
<dbReference type="Proteomes" id="UP000509120">
    <property type="component" value="Chromosome"/>
</dbReference>
<dbReference type="PANTHER" id="PTHR21180:SF32">
    <property type="entry name" value="ENDONUCLEASE_EXONUCLEASE_PHOSPHATASE FAMILY DOMAIN-CONTAINING PROTEIN 1"/>
    <property type="match status" value="1"/>
</dbReference>
<dbReference type="EMBL" id="LR822030">
    <property type="protein sequence ID" value="CAD0156861.1"/>
    <property type="molecule type" value="Genomic_DNA"/>
</dbReference>
<protein>
    <submittedName>
        <fullName evidence="4">Late competence protein ComEA, DNA receptor</fullName>
    </submittedName>
</protein>
<dbReference type="InterPro" id="IPR003583">
    <property type="entry name" value="Hlx-hairpin-Hlx_DNA-bd_motif"/>
</dbReference>
<gene>
    <name evidence="4" type="ORF">STHERMO_1673</name>
</gene>
<dbReference type="InterPro" id="IPR010994">
    <property type="entry name" value="RuvA_2-like"/>
</dbReference>
<name>A0AAU9H5B0_STRTR</name>
<keyword evidence="2" id="KW-0812">Transmembrane</keyword>
<dbReference type="GO" id="GO:0015627">
    <property type="term" value="C:type II protein secretion system complex"/>
    <property type="evidence" value="ECO:0007669"/>
    <property type="project" value="TreeGrafter"/>
</dbReference>
<dbReference type="GO" id="GO:0006281">
    <property type="term" value="P:DNA repair"/>
    <property type="evidence" value="ECO:0007669"/>
    <property type="project" value="InterPro"/>
</dbReference>
<dbReference type="PANTHER" id="PTHR21180">
    <property type="entry name" value="ENDONUCLEASE/EXONUCLEASE/PHOSPHATASE FAMILY DOMAIN-CONTAINING PROTEIN 1"/>
    <property type="match status" value="1"/>
</dbReference>
<evidence type="ECO:0000313" key="4">
    <source>
        <dbReference type="EMBL" id="CAD0156861.1"/>
    </source>
</evidence>
<feature type="compositionally biased region" description="Low complexity" evidence="1">
    <location>
        <begin position="57"/>
        <end position="73"/>
    </location>
</feature>
<accession>A0AAU9H5B0</accession>